<evidence type="ECO:0000256" key="3">
    <source>
        <dbReference type="ARBA" id="ARBA00023136"/>
    </source>
</evidence>
<dbReference type="PROSITE" id="PS51257">
    <property type="entry name" value="PROKAR_LIPOPROTEIN"/>
    <property type="match status" value="1"/>
</dbReference>
<dbReference type="OrthoDB" id="9764112at2"/>
<keyword evidence="4" id="KW-0564">Palmitate</keyword>
<accession>A0A4Q7P3A2</accession>
<reference evidence="7 8" key="1">
    <citation type="submission" date="2019-02" db="EMBL/GenBank/DDBJ databases">
        <title>Genomic Encyclopedia of Type Strains, Phase IV (KMG-IV): sequencing the most valuable type-strain genomes for metagenomic binning, comparative biology and taxonomic classification.</title>
        <authorList>
            <person name="Goeker M."/>
        </authorList>
    </citation>
    <scope>NUCLEOTIDE SEQUENCE [LARGE SCALE GENOMIC DNA]</scope>
    <source>
        <strain evidence="7 8">DSM 29486</strain>
    </source>
</reference>
<feature type="chain" id="PRO_5039476767" evidence="6">
    <location>
        <begin position="23"/>
        <end position="444"/>
    </location>
</feature>
<evidence type="ECO:0000256" key="5">
    <source>
        <dbReference type="ARBA" id="ARBA00023288"/>
    </source>
</evidence>
<feature type="signal peptide" evidence="6">
    <location>
        <begin position="1"/>
        <end position="22"/>
    </location>
</feature>
<evidence type="ECO:0000313" key="7">
    <source>
        <dbReference type="EMBL" id="RZS94284.1"/>
    </source>
</evidence>
<evidence type="ECO:0000256" key="1">
    <source>
        <dbReference type="ARBA" id="ARBA00022475"/>
    </source>
</evidence>
<dbReference type="InterPro" id="IPR006059">
    <property type="entry name" value="SBP"/>
</dbReference>
<evidence type="ECO:0000256" key="4">
    <source>
        <dbReference type="ARBA" id="ARBA00023139"/>
    </source>
</evidence>
<dbReference type="PANTHER" id="PTHR43649">
    <property type="entry name" value="ARABINOSE-BINDING PROTEIN-RELATED"/>
    <property type="match status" value="1"/>
</dbReference>
<keyword evidence="8" id="KW-1185">Reference proteome</keyword>
<proteinExistence type="predicted"/>
<protein>
    <submittedName>
        <fullName evidence="7">Oligogalacturonide transport system substrate-binding protein</fullName>
    </submittedName>
</protein>
<evidence type="ECO:0000313" key="8">
    <source>
        <dbReference type="Proteomes" id="UP000292927"/>
    </source>
</evidence>
<dbReference type="Gene3D" id="3.40.190.10">
    <property type="entry name" value="Periplasmic binding protein-like II"/>
    <property type="match status" value="2"/>
</dbReference>
<keyword evidence="3" id="KW-0472">Membrane</keyword>
<keyword evidence="5" id="KW-0449">Lipoprotein</keyword>
<keyword evidence="2 6" id="KW-0732">Signal</keyword>
<dbReference type="RefSeq" id="WP_130435405.1">
    <property type="nucleotide sequence ID" value="NZ_SGXF01000004.1"/>
</dbReference>
<comment type="caution">
    <text evidence="7">The sequence shown here is derived from an EMBL/GenBank/DDBJ whole genome shotgun (WGS) entry which is preliminary data.</text>
</comment>
<dbReference type="SUPFAM" id="SSF53850">
    <property type="entry name" value="Periplasmic binding protein-like II"/>
    <property type="match status" value="1"/>
</dbReference>
<dbReference type="InterPro" id="IPR050490">
    <property type="entry name" value="Bact_solute-bd_prot1"/>
</dbReference>
<dbReference type="Proteomes" id="UP000292927">
    <property type="component" value="Unassembled WGS sequence"/>
</dbReference>
<sequence>MKRKMMAVILAASLALSLTACGGSGQKPAAEGENTENTSGGKSEVNLRFSWWGGDDRHEKTLQVIDHYETKHPGVTIAGEYGGFDGYLEKLTTQLAANTAPDIIQIDYAYLEALWKTDDFVDFTKTDAVDLSDISQALLDGVTSTDGRLIGIPSGINFTVSFANKAAADQYGVDLTKQFTWERVLEEGKRVHEQDENAYLFYSNAINRYIFEPYLFNLTGKKLVEDDYSLGFDRDSLIQTYEYVMELYENGVTQPYDDVVGIKSTVENPLWLNNKIVFAPHFSSEYDPMKASLKEGDLVSLVPMGDSEAANTGIVMRPTNMIAVNAKSPHLEEALDFVNYFFNDPEAQRISGMTRSVPATGSALDIVSEEGLLDDGLKEVLKWCEDHKGGQGQNVISTNTEIETIENDVLNALYYGELTPETAADEFIKLMTKKVAELKESYQQ</sequence>
<dbReference type="Pfam" id="PF13416">
    <property type="entry name" value="SBP_bac_8"/>
    <property type="match status" value="1"/>
</dbReference>
<keyword evidence="1" id="KW-1003">Cell membrane</keyword>
<dbReference type="EMBL" id="SGXF01000004">
    <property type="protein sequence ID" value="RZS94284.1"/>
    <property type="molecule type" value="Genomic_DNA"/>
</dbReference>
<organism evidence="7 8">
    <name type="scientific">Cuneatibacter caecimuris</name>
    <dbReference type="NCBI Taxonomy" id="1796618"/>
    <lineage>
        <taxon>Bacteria</taxon>
        <taxon>Bacillati</taxon>
        <taxon>Bacillota</taxon>
        <taxon>Clostridia</taxon>
        <taxon>Lachnospirales</taxon>
        <taxon>Lachnospiraceae</taxon>
        <taxon>Cuneatibacter</taxon>
    </lineage>
</organism>
<evidence type="ECO:0000256" key="6">
    <source>
        <dbReference type="SAM" id="SignalP"/>
    </source>
</evidence>
<dbReference type="AlphaFoldDB" id="A0A4Q7P3A2"/>
<dbReference type="PANTHER" id="PTHR43649:SF33">
    <property type="entry name" value="POLYGALACTURONAN_RHAMNOGALACTURONAN-BINDING PROTEIN YTCQ"/>
    <property type="match status" value="1"/>
</dbReference>
<evidence type="ECO:0000256" key="2">
    <source>
        <dbReference type="ARBA" id="ARBA00022729"/>
    </source>
</evidence>
<name>A0A4Q7P3A2_9FIRM</name>
<gene>
    <name evidence="7" type="ORF">EV209_2124</name>
</gene>